<dbReference type="Proteomes" id="UP000824049">
    <property type="component" value="Unassembled WGS sequence"/>
</dbReference>
<reference evidence="1" key="2">
    <citation type="submission" date="2021-04" db="EMBL/GenBank/DDBJ databases">
        <authorList>
            <person name="Gilroy R."/>
        </authorList>
    </citation>
    <scope>NUCLEOTIDE SEQUENCE</scope>
    <source>
        <strain evidence="1">CHK179-28034</strain>
    </source>
</reference>
<dbReference type="NCBIfam" id="NF033832">
    <property type="entry name" value="sce7726_fam"/>
    <property type="match status" value="1"/>
</dbReference>
<accession>A0A9D2EKM5</accession>
<dbReference type="EMBL" id="DXBR01000052">
    <property type="protein sequence ID" value="HIZ39433.1"/>
    <property type="molecule type" value="Genomic_DNA"/>
</dbReference>
<dbReference type="AlphaFoldDB" id="A0A9D2EKM5"/>
<sequence>MKKEKIILKDYNYMDWRNYMAASENKMPNNLINRVFTIPYIDKMINDSKNKDTFYDCVREYTEGRTAFTYGDAIGQLYRHMDSYYRNEYFYKNAILNQLLLEKHDIRNSLALTELPIEDSKADFVIINGRGTVYEIKTDLDNFSRLEHQIADYYKAFKYVNVVVGYKQYEKVKVMLEGSGVGIFVMGRNGKLMCRKVAKCNDKDLCHETIFRILRKNEFESILYKHFGKLPEVNSFLYYRECRKWVSDINVKTFQKNMLECLKKRIKITDEKTFEEKIPYELRFYAYFTKQKKNQYQIINEFWNNKMEG</sequence>
<evidence type="ECO:0000313" key="2">
    <source>
        <dbReference type="Proteomes" id="UP000824049"/>
    </source>
</evidence>
<organism evidence="1 2">
    <name type="scientific">Candidatus Anaerobutyricum stercoris</name>
    <dbReference type="NCBI Taxonomy" id="2838457"/>
    <lineage>
        <taxon>Bacteria</taxon>
        <taxon>Bacillati</taxon>
        <taxon>Bacillota</taxon>
        <taxon>Clostridia</taxon>
        <taxon>Lachnospirales</taxon>
        <taxon>Lachnospiraceae</taxon>
        <taxon>Anaerobutyricum</taxon>
    </lineage>
</organism>
<reference evidence="1" key="1">
    <citation type="journal article" date="2021" name="PeerJ">
        <title>Extensive microbial diversity within the chicken gut microbiome revealed by metagenomics and culture.</title>
        <authorList>
            <person name="Gilroy R."/>
            <person name="Ravi A."/>
            <person name="Getino M."/>
            <person name="Pursley I."/>
            <person name="Horton D.L."/>
            <person name="Alikhan N.F."/>
            <person name="Baker D."/>
            <person name="Gharbi K."/>
            <person name="Hall N."/>
            <person name="Watson M."/>
            <person name="Adriaenssens E.M."/>
            <person name="Foster-Nyarko E."/>
            <person name="Jarju S."/>
            <person name="Secka A."/>
            <person name="Antonio M."/>
            <person name="Oren A."/>
            <person name="Chaudhuri R.R."/>
            <person name="La Ragione R."/>
            <person name="Hildebrand F."/>
            <person name="Pallen M.J."/>
        </authorList>
    </citation>
    <scope>NUCLEOTIDE SEQUENCE</scope>
    <source>
        <strain evidence="1">CHK179-28034</strain>
    </source>
</reference>
<evidence type="ECO:0000313" key="1">
    <source>
        <dbReference type="EMBL" id="HIZ39433.1"/>
    </source>
</evidence>
<dbReference type="InterPro" id="IPR047729">
    <property type="entry name" value="Sce7726-like"/>
</dbReference>
<gene>
    <name evidence="1" type="ORF">H9968_05855</name>
</gene>
<comment type="caution">
    <text evidence="1">The sequence shown here is derived from an EMBL/GenBank/DDBJ whole genome shotgun (WGS) entry which is preliminary data.</text>
</comment>
<protein>
    <submittedName>
        <fullName evidence="1">Sce7726 family protein</fullName>
    </submittedName>
</protein>
<name>A0A9D2EKM5_9FIRM</name>
<proteinExistence type="predicted"/>